<gene>
    <name evidence="12" type="ORF">I215_04390</name>
</gene>
<dbReference type="Pfam" id="PF00694">
    <property type="entry name" value="Aconitase_C"/>
    <property type="match status" value="1"/>
</dbReference>
<dbReference type="GO" id="GO:0003994">
    <property type="term" value="F:aconitate hydratase activity"/>
    <property type="evidence" value="ECO:0007669"/>
    <property type="project" value="UniProtKB-EC"/>
</dbReference>
<dbReference type="PATRIC" id="fig|555500.3.peg.910"/>
<dbReference type="CDD" id="cd01580">
    <property type="entry name" value="AcnA_IRP_Swivel"/>
    <property type="match status" value="1"/>
</dbReference>
<keyword evidence="13" id="KW-1185">Reference proteome</keyword>
<dbReference type="EMBL" id="AMSG01000003">
    <property type="protein sequence ID" value="EKF56155.1"/>
    <property type="molecule type" value="Genomic_DNA"/>
</dbReference>
<organism evidence="12 13">
    <name type="scientific">Galbibacter marinus</name>
    <dbReference type="NCBI Taxonomy" id="555500"/>
    <lineage>
        <taxon>Bacteria</taxon>
        <taxon>Pseudomonadati</taxon>
        <taxon>Bacteroidota</taxon>
        <taxon>Flavobacteriia</taxon>
        <taxon>Flavobacteriales</taxon>
        <taxon>Flavobacteriaceae</taxon>
        <taxon>Galbibacter</taxon>
    </lineage>
</organism>
<dbReference type="NCBIfam" id="NF006757">
    <property type="entry name" value="PRK09277.1"/>
    <property type="match status" value="1"/>
</dbReference>
<dbReference type="InterPro" id="IPR044137">
    <property type="entry name" value="AcnA_IRP_Swivel"/>
</dbReference>
<name>K2PU37_9FLAO</name>
<dbReference type="GO" id="GO:0051539">
    <property type="term" value="F:4 iron, 4 sulfur cluster binding"/>
    <property type="evidence" value="ECO:0007669"/>
    <property type="project" value="UniProtKB-KW"/>
</dbReference>
<dbReference type="Gene3D" id="3.20.19.10">
    <property type="entry name" value="Aconitase, domain 4"/>
    <property type="match status" value="1"/>
</dbReference>
<evidence type="ECO:0000256" key="3">
    <source>
        <dbReference type="ARBA" id="ARBA00007185"/>
    </source>
</evidence>
<dbReference type="InterPro" id="IPR015928">
    <property type="entry name" value="Aconitase/3IPM_dehydase_swvl"/>
</dbReference>
<comment type="function">
    <text evidence="9">Catalyzes the isomerization of citrate to isocitrate via cis-aconitate.</text>
</comment>
<evidence type="ECO:0000256" key="2">
    <source>
        <dbReference type="ARBA" id="ARBA00004717"/>
    </source>
</evidence>
<dbReference type="InterPro" id="IPR036008">
    <property type="entry name" value="Aconitase_4Fe-4S_dom"/>
</dbReference>
<comment type="similarity">
    <text evidence="3 9">Belongs to the aconitase/IPM isomerase family.</text>
</comment>
<dbReference type="InterPro" id="IPR006249">
    <property type="entry name" value="Aconitase/IRP2"/>
</dbReference>
<dbReference type="NCBIfam" id="TIGR01341">
    <property type="entry name" value="aconitase_1"/>
    <property type="match status" value="1"/>
</dbReference>
<protein>
    <recommendedName>
        <fullName evidence="9">Aconitate hydratase</fullName>
        <shortName evidence="9">Aconitase</shortName>
        <ecNumber evidence="9">4.2.1.3</ecNumber>
    </recommendedName>
</protein>
<proteinExistence type="inferred from homology"/>
<evidence type="ECO:0000313" key="12">
    <source>
        <dbReference type="EMBL" id="EKF56155.1"/>
    </source>
</evidence>
<dbReference type="EC" id="4.2.1.3" evidence="9"/>
<sequence>MDIQNLKKKLTVNGKTYNYYALSDLTLGEVEKLPFSIRILLENAIRNHDGFGVTDQHVKTLANWKPTPEDSDIPFKPARILMQDFTGVPAVVDIASLRSEFVRHGKDGQKINPAIPVDLIIDHSVQVDYYGTNYAYNRNVEKEYQRNEERYELLKWAQQGLSNFTVVPPGMGICHQVNLEYLAKGITSRDGWLFPDTLVGTDSHTPMVNGIGVLGWGVGGIEAEAAMLDQPIYFGCPEVIGLKLTGKVPDHCTATDMVLSITKTLRDTGVVGKFVEVFGDGLDHLTVTDRATISNMSPEFGCTVTYFPIDQQTLQYMHQTNRTKEEIDIVEAYCKENLLWRTGKEAVSYSLVVEFDLSSLEPTVSGPKRPQDKILVKELDKQFKVLLEKEFERTYSPIKERQESAWLEEGGSRTEFTFGKVPVSSPTKLEVQPEAIQSVRIKHNNKEFVLSDGSIVIAAITSCTNTSNPAVMVGAGLLARNAVRRGLRTKSWVKTSMAPGSKVVTQYLERAGLNIDLEALRFHTVGYGCTSCIGNSGPLPPHIAEAVDKGSLVVASALSGNRNFEARVHPQVKMNFLMSPMLVVAFALIGRIDVNLIEDPIDLDPNGNPVYLKDIWPSREEIIKTINECMKVEDFQEVYDVIFDGSTDWQNLEVNMDKNYQWNQHSTYIKESPFFENLEVEPDPLQDIIDARVLLYLGDSVTTDHISPAGSFSENSAAGAYLKEHGVQPADFNSYGSRRGNHEVMMRGTFANVRIKNKIVDKEGGYSTYFPTNEVKTVFDTAMAYKEDQTPLIVIAGKEYGSGSSRDWAAKGTFLLGVKAVIADSYERIHRSNLIGMGVAPLAFLEGENATTHGLDGTETFTITGLATNLVPHKKLDVKAVHSSGEVKEFQVEARFDSEIEIAYYKNDGILQYVLRQYLKAEA</sequence>
<dbReference type="SUPFAM" id="SSF53732">
    <property type="entry name" value="Aconitase iron-sulfur domain"/>
    <property type="match status" value="1"/>
</dbReference>
<keyword evidence="4" id="KW-0479">Metal-binding</keyword>
<keyword evidence="5 9" id="KW-0408">Iron</keyword>
<comment type="pathway">
    <text evidence="2">Carbohydrate metabolism; tricarboxylic acid cycle; isocitrate from oxaloacetate: step 2/2.</text>
</comment>
<keyword evidence="7 9" id="KW-0456">Lyase</keyword>
<comment type="cofactor">
    <cofactor evidence="1">
        <name>[4Fe-4S] cluster</name>
        <dbReference type="ChEBI" id="CHEBI:49883"/>
    </cofactor>
</comment>
<dbReference type="Pfam" id="PF00330">
    <property type="entry name" value="Aconitase"/>
    <property type="match status" value="1"/>
</dbReference>
<dbReference type="STRING" id="555500.I215_04390"/>
<evidence type="ECO:0000313" key="13">
    <source>
        <dbReference type="Proteomes" id="UP000007364"/>
    </source>
</evidence>
<evidence type="ECO:0000256" key="9">
    <source>
        <dbReference type="RuleBase" id="RU361275"/>
    </source>
</evidence>
<dbReference type="Proteomes" id="UP000007364">
    <property type="component" value="Unassembled WGS sequence"/>
</dbReference>
<dbReference type="PROSITE" id="PS00450">
    <property type="entry name" value="ACONITASE_1"/>
    <property type="match status" value="1"/>
</dbReference>
<dbReference type="FunFam" id="3.20.19.10:FF:000001">
    <property type="entry name" value="Aconitate hydratase"/>
    <property type="match status" value="1"/>
</dbReference>
<dbReference type="OrthoDB" id="9764318at2"/>
<evidence type="ECO:0000256" key="4">
    <source>
        <dbReference type="ARBA" id="ARBA00022723"/>
    </source>
</evidence>
<dbReference type="InterPro" id="IPR018136">
    <property type="entry name" value="Aconitase_4Fe-4S_BS"/>
</dbReference>
<reference evidence="12 13" key="1">
    <citation type="journal article" date="2012" name="J. Bacteriol.">
        <title>Genome Sequence of Galbibacter marinum Type Strain ck-I2-15.</title>
        <authorList>
            <person name="Lai Q."/>
            <person name="Li C."/>
            <person name="Shao Z."/>
        </authorList>
    </citation>
    <scope>NUCLEOTIDE SEQUENCE [LARGE SCALE GENOMIC DNA]</scope>
    <source>
        <strain evidence="13">ck-I2-15</strain>
    </source>
</reference>
<dbReference type="SUPFAM" id="SSF52016">
    <property type="entry name" value="LeuD/IlvD-like"/>
    <property type="match status" value="1"/>
</dbReference>
<dbReference type="InterPro" id="IPR000573">
    <property type="entry name" value="AconitaseA/IPMdHydase_ssu_swvl"/>
</dbReference>
<evidence type="ECO:0000256" key="1">
    <source>
        <dbReference type="ARBA" id="ARBA00001966"/>
    </source>
</evidence>
<dbReference type="InterPro" id="IPR015931">
    <property type="entry name" value="Acnase/IPM_dHydase_lsu_aba_1/3"/>
</dbReference>
<dbReference type="UniPathway" id="UPA00223">
    <property type="reaction ID" value="UER00718"/>
</dbReference>
<evidence type="ECO:0000256" key="5">
    <source>
        <dbReference type="ARBA" id="ARBA00023004"/>
    </source>
</evidence>
<evidence type="ECO:0000256" key="6">
    <source>
        <dbReference type="ARBA" id="ARBA00023014"/>
    </source>
</evidence>
<keyword evidence="6 9" id="KW-0411">Iron-sulfur</keyword>
<evidence type="ECO:0000256" key="8">
    <source>
        <dbReference type="ARBA" id="ARBA00023501"/>
    </source>
</evidence>
<feature type="domain" description="Aconitase/3-isopropylmalate dehydratase large subunit alpha/beta/alpha" evidence="10">
    <location>
        <begin position="69"/>
        <end position="590"/>
    </location>
</feature>
<dbReference type="Gene3D" id="3.30.499.10">
    <property type="entry name" value="Aconitase, domain 3"/>
    <property type="match status" value="2"/>
</dbReference>
<dbReference type="GO" id="GO:0046872">
    <property type="term" value="F:metal ion binding"/>
    <property type="evidence" value="ECO:0007669"/>
    <property type="project" value="UniProtKB-KW"/>
</dbReference>
<dbReference type="PRINTS" id="PR00415">
    <property type="entry name" value="ACONITASE"/>
</dbReference>
<dbReference type="NCBIfam" id="NF009520">
    <property type="entry name" value="PRK12881.1"/>
    <property type="match status" value="1"/>
</dbReference>
<dbReference type="GO" id="GO:0006099">
    <property type="term" value="P:tricarboxylic acid cycle"/>
    <property type="evidence" value="ECO:0007669"/>
    <property type="project" value="UniProtKB-UniPathway"/>
</dbReference>
<comment type="caution">
    <text evidence="12">The sequence shown here is derived from an EMBL/GenBank/DDBJ whole genome shotgun (WGS) entry which is preliminary data.</text>
</comment>
<dbReference type="InterPro" id="IPR001030">
    <property type="entry name" value="Acoase/IPM_deHydtase_lsu_aba"/>
</dbReference>
<dbReference type="Gene3D" id="6.10.190.10">
    <property type="match status" value="1"/>
</dbReference>
<dbReference type="PANTHER" id="PTHR11670">
    <property type="entry name" value="ACONITASE/IRON-RESPONSIVE ELEMENT FAMILY MEMBER"/>
    <property type="match status" value="1"/>
</dbReference>
<dbReference type="RefSeq" id="WP_008990751.1">
    <property type="nucleotide sequence ID" value="NZ_AMSG01000003.1"/>
</dbReference>
<evidence type="ECO:0000256" key="7">
    <source>
        <dbReference type="ARBA" id="ARBA00023239"/>
    </source>
</evidence>
<feature type="domain" description="Aconitase A/isopropylmalate dehydratase small subunit swivel" evidence="11">
    <location>
        <begin position="720"/>
        <end position="845"/>
    </location>
</feature>
<evidence type="ECO:0000259" key="10">
    <source>
        <dbReference type="Pfam" id="PF00330"/>
    </source>
</evidence>
<accession>K2PU37</accession>
<dbReference type="eggNOG" id="COG1048">
    <property type="taxonomic scope" value="Bacteria"/>
</dbReference>
<dbReference type="AlphaFoldDB" id="K2PU37"/>
<evidence type="ECO:0000259" key="11">
    <source>
        <dbReference type="Pfam" id="PF00694"/>
    </source>
</evidence>
<keyword evidence="9" id="KW-0004">4Fe-4S</keyword>
<comment type="catalytic activity">
    <reaction evidence="8 9">
        <text>citrate = D-threo-isocitrate</text>
        <dbReference type="Rhea" id="RHEA:10336"/>
        <dbReference type="ChEBI" id="CHEBI:15562"/>
        <dbReference type="ChEBI" id="CHEBI:16947"/>
        <dbReference type="EC" id="4.2.1.3"/>
    </reaction>
</comment>